<dbReference type="EMBL" id="LUCH01001810">
    <property type="protein sequence ID" value="KAF5402442.1"/>
    <property type="molecule type" value="Genomic_DNA"/>
</dbReference>
<keyword evidence="2 4" id="KW-0963">Cytoplasm</keyword>
<dbReference type="PANTHER" id="PTHR12302">
    <property type="entry name" value="EBNA2 BINDING PROTEIN P100"/>
    <property type="match status" value="1"/>
</dbReference>
<keyword evidence="9" id="KW-1185">Reference proteome</keyword>
<evidence type="ECO:0000256" key="1">
    <source>
        <dbReference type="ARBA" id="ARBA00004496"/>
    </source>
</evidence>
<dbReference type="InterPro" id="IPR016071">
    <property type="entry name" value="Staphylococal_nuclease_OB-fold"/>
</dbReference>
<name>A0A8J4X0U7_9TREM</name>
<dbReference type="GO" id="GO:0031047">
    <property type="term" value="P:regulatory ncRNA-mediated gene silencing"/>
    <property type="evidence" value="ECO:0007669"/>
    <property type="project" value="UniProtKB-UniRule"/>
</dbReference>
<protein>
    <submittedName>
        <fullName evidence="8">Staphylococcal nuclease domain-containing protein 1</fullName>
    </submittedName>
</protein>
<dbReference type="FunFam" id="2.30.30.140:FF:000018">
    <property type="entry name" value="Serine/threonine-protein kinase 31"/>
    <property type="match status" value="1"/>
</dbReference>
<dbReference type="Gene3D" id="2.40.50.90">
    <property type="match status" value="5"/>
</dbReference>
<evidence type="ECO:0000313" key="8">
    <source>
        <dbReference type="EMBL" id="KAF5402442.1"/>
    </source>
</evidence>
<evidence type="ECO:0000259" key="7">
    <source>
        <dbReference type="PROSITE" id="PS50830"/>
    </source>
</evidence>
<comment type="caution">
    <text evidence="8">The sequence shown here is derived from an EMBL/GenBank/DDBJ whole genome shotgun (WGS) entry which is preliminary data.</text>
</comment>
<proteinExistence type="predicted"/>
<feature type="domain" description="Tudor" evidence="6">
    <location>
        <begin position="816"/>
        <end position="878"/>
    </location>
</feature>
<evidence type="ECO:0000256" key="5">
    <source>
        <dbReference type="SAM" id="MobiDB-lite"/>
    </source>
</evidence>
<dbReference type="InterPro" id="IPR035437">
    <property type="entry name" value="SNase_OB-fold_sf"/>
</dbReference>
<dbReference type="Proteomes" id="UP000748531">
    <property type="component" value="Unassembled WGS sequence"/>
</dbReference>
<dbReference type="SUPFAM" id="SSF63748">
    <property type="entry name" value="Tudor/PWWP/MBT"/>
    <property type="match status" value="1"/>
</dbReference>
<dbReference type="PANTHER" id="PTHR12302:SF2">
    <property type="entry name" value="STAPHYLOCOCCAL NUCLEASE DOMAIN-CONTAINING PROTEIN 1"/>
    <property type="match status" value="1"/>
</dbReference>
<organism evidence="8 9">
    <name type="scientific">Paragonimus heterotremus</name>
    <dbReference type="NCBI Taxonomy" id="100268"/>
    <lineage>
        <taxon>Eukaryota</taxon>
        <taxon>Metazoa</taxon>
        <taxon>Spiralia</taxon>
        <taxon>Lophotrochozoa</taxon>
        <taxon>Platyhelminthes</taxon>
        <taxon>Trematoda</taxon>
        <taxon>Digenea</taxon>
        <taxon>Plagiorchiida</taxon>
        <taxon>Troglotremata</taxon>
        <taxon>Troglotrematidae</taxon>
        <taxon>Paragonimus</taxon>
    </lineage>
</organism>
<accession>A0A8J4X0U7</accession>
<dbReference type="Gene3D" id="2.30.30.140">
    <property type="match status" value="1"/>
</dbReference>
<evidence type="ECO:0000259" key="6">
    <source>
        <dbReference type="PROSITE" id="PS50304"/>
    </source>
</evidence>
<dbReference type="SMART" id="SM00318">
    <property type="entry name" value="SNc"/>
    <property type="match status" value="4"/>
</dbReference>
<dbReference type="FunFam" id="2.40.50.90:FF:000018">
    <property type="entry name" value="Ribonuclease"/>
    <property type="match status" value="1"/>
</dbReference>
<dbReference type="InterPro" id="IPR002999">
    <property type="entry name" value="Tudor"/>
</dbReference>
<evidence type="ECO:0000256" key="2">
    <source>
        <dbReference type="ARBA" id="ARBA00022490"/>
    </source>
</evidence>
<dbReference type="GO" id="GO:0005634">
    <property type="term" value="C:nucleus"/>
    <property type="evidence" value="ECO:0007669"/>
    <property type="project" value="TreeGrafter"/>
</dbReference>
<dbReference type="InterPro" id="IPR016685">
    <property type="entry name" value="Silence_cplx_Nase-comp_TudorSN"/>
</dbReference>
<dbReference type="Pfam" id="PF00565">
    <property type="entry name" value="SNase"/>
    <property type="match status" value="4"/>
</dbReference>
<evidence type="ECO:0000256" key="4">
    <source>
        <dbReference type="PIRNR" id="PIRNR017179"/>
    </source>
</evidence>
<evidence type="ECO:0000313" key="9">
    <source>
        <dbReference type="Proteomes" id="UP000748531"/>
    </source>
</evidence>
<dbReference type="PIRSF" id="PIRSF017179">
    <property type="entry name" value="RISC-Tudor-SN"/>
    <property type="match status" value="1"/>
</dbReference>
<dbReference type="SMART" id="SM00333">
    <property type="entry name" value="TUDOR"/>
    <property type="match status" value="1"/>
</dbReference>
<feature type="domain" description="TNase-like" evidence="7">
    <location>
        <begin position="181"/>
        <end position="323"/>
    </location>
</feature>
<dbReference type="GO" id="GO:0006402">
    <property type="term" value="P:mRNA catabolic process"/>
    <property type="evidence" value="ECO:0007669"/>
    <property type="project" value="UniProtKB-UniRule"/>
</dbReference>
<dbReference type="GO" id="GO:0031332">
    <property type="term" value="C:RNAi effector complex"/>
    <property type="evidence" value="ECO:0007669"/>
    <property type="project" value="InterPro"/>
</dbReference>
<dbReference type="Pfam" id="PF00567">
    <property type="entry name" value="TUDOR"/>
    <property type="match status" value="1"/>
</dbReference>
<keyword evidence="3" id="KW-0677">Repeat</keyword>
<dbReference type="SUPFAM" id="SSF50199">
    <property type="entry name" value="Staphylococcal nuclease"/>
    <property type="match status" value="5"/>
</dbReference>
<evidence type="ECO:0000256" key="3">
    <source>
        <dbReference type="ARBA" id="ARBA00022737"/>
    </source>
</evidence>
<dbReference type="PROSITE" id="PS50830">
    <property type="entry name" value="TNASE_3"/>
    <property type="match status" value="3"/>
</dbReference>
<dbReference type="PROSITE" id="PS50304">
    <property type="entry name" value="TUDOR"/>
    <property type="match status" value="1"/>
</dbReference>
<dbReference type="OrthoDB" id="10023235at2759"/>
<comment type="subcellular location">
    <subcellularLocation>
        <location evidence="1 4">Cytoplasm</location>
    </subcellularLocation>
</comment>
<dbReference type="GO" id="GO:0005829">
    <property type="term" value="C:cytosol"/>
    <property type="evidence" value="ECO:0007669"/>
    <property type="project" value="UniProtKB-UniRule"/>
</dbReference>
<dbReference type="FunFam" id="2.40.50.90:FF:000002">
    <property type="entry name" value="Staphylococcal nuclease domain-containing protein"/>
    <property type="match status" value="1"/>
</dbReference>
<dbReference type="AlphaFoldDB" id="A0A8J4X0U7"/>
<feature type="domain" description="TNase-like" evidence="7">
    <location>
        <begin position="534"/>
        <end position="702"/>
    </location>
</feature>
<dbReference type="GO" id="GO:0004518">
    <property type="term" value="F:nuclease activity"/>
    <property type="evidence" value="ECO:0007669"/>
    <property type="project" value="TreeGrafter"/>
</dbReference>
<sequence length="1015" mass="111548">MAGPATVLCGIVKQVLSGDSIVIRDRPVDGPPPERTIVLSNIVCGKLARRPTINIPNGVVDDPFAWQAREFVRSKVIGKEVCYTVETELPSGRTYGCVYLGKSANGENIARSLLEEGLAELRKLNAPAADKNAAYQQLLAAEESARSLGKGRWSPNQSSAVRDVVWSISDPKSFVDKRKGQQTRAIVEYVRDGSSMQLTLLPDVPGSNTFYNIMLSLSGVRAPVIRMEDGKQVPEPFGLDAQFFVESRLLQREVTVLLESSMNQNFIGSVLHPNGNIAEVLLREGLAKCIDWYLNLVSVPGAADAYRAAERLAKERRLRLWKDYQTPSVPVETSHVHDPNKVSPGMSFTGNVVEVGNGDNISVKSADGVVRKFFCLASVLRDLRLPSKKKMVDCLRSVVAFVCYSMFLMYSSLVKFSGRISANHLNLKVSVHVDYIQPKTAATLDERICCTVKCGDTNLAESLVSRGLATVIRYRNASDARSSSYTDLLTAEEKAQTSGLGMHSKGDPPVHRVADLTGNLSKSRQFLSFLKRTPCFDAVVEFVVHASRMRVFLPRETCLITLLLAGIQCPRKGRPKPDGTMEPDMPFSAEAHMFVKELCMQRNVEVTVESMDRVGNFVGWLFVDSPSSESSLTDAPKSTGRKKKKVLDVTTPKTKTNLSVLLVSQGLATVHRAPSTEASPYFHDLVKAEETAKTAKSGLWSSDEFVKLWEAEMNAYNDAGYANGMDDEGLSSGVAIRGYMDDLSQLNLNGHVGDSADNQEVAKIQWKPAQVTAISKPGSGSEGLRFFAQNVSDSATIVQISHSLNSQPPPPAPNYQPKKGELCAACFSLDNCWYRARVLRRNPKSITVQFIDFGNEETIELADCAVRLSPLPSGALMNIPPQAHEYRLAFIQLPPDTTDRAFAERAFANAVENKEVLLAVQFDSVPCANETVKPVPGVAVRIPTTTSIGSFTSAWIDVAQMLLDEGLVCVEPMRPELLKPSTRVLLPGYLEAQVKAKKERKNVWRYGDFRIDMNQ</sequence>
<feature type="region of interest" description="Disordered" evidence="5">
    <location>
        <begin position="626"/>
        <end position="646"/>
    </location>
</feature>
<gene>
    <name evidence="8" type="ORF">PHET_04172</name>
</gene>
<reference evidence="8" key="1">
    <citation type="submission" date="2019-05" db="EMBL/GenBank/DDBJ databases">
        <title>Annotation for the trematode Paragonimus heterotremus.</title>
        <authorList>
            <person name="Choi Y.-J."/>
        </authorList>
    </citation>
    <scope>NUCLEOTIDE SEQUENCE</scope>
    <source>
        <strain evidence="8">LC</strain>
    </source>
</reference>
<dbReference type="GO" id="GO:0003723">
    <property type="term" value="F:RNA binding"/>
    <property type="evidence" value="ECO:0007669"/>
    <property type="project" value="UniProtKB-UniRule"/>
</dbReference>
<feature type="domain" description="TNase-like" evidence="7">
    <location>
        <begin position="6"/>
        <end position="155"/>
    </location>
</feature>